<dbReference type="EMBL" id="CM045762">
    <property type="protein sequence ID" value="KAI8010817.1"/>
    <property type="molecule type" value="Genomic_DNA"/>
</dbReference>
<gene>
    <name evidence="1" type="ORF">LOK49_LG06G01239</name>
</gene>
<dbReference type="Proteomes" id="UP001060215">
    <property type="component" value="Chromosome 5"/>
</dbReference>
<reference evidence="1 2" key="1">
    <citation type="journal article" date="2022" name="Plant J.">
        <title>Chromosome-level genome of Camellia lanceoleosa provides a valuable resource for understanding genome evolution and self-incompatibility.</title>
        <authorList>
            <person name="Gong W."/>
            <person name="Xiao S."/>
            <person name="Wang L."/>
            <person name="Liao Z."/>
            <person name="Chang Y."/>
            <person name="Mo W."/>
            <person name="Hu G."/>
            <person name="Li W."/>
            <person name="Zhao G."/>
            <person name="Zhu H."/>
            <person name="Hu X."/>
            <person name="Ji K."/>
            <person name="Xiang X."/>
            <person name="Song Q."/>
            <person name="Yuan D."/>
            <person name="Jin S."/>
            <person name="Zhang L."/>
        </authorList>
    </citation>
    <scope>NUCLEOTIDE SEQUENCE [LARGE SCALE GENOMIC DNA]</scope>
    <source>
        <strain evidence="1">SQ_2022a</strain>
    </source>
</reference>
<comment type="caution">
    <text evidence="1">The sequence shown here is derived from an EMBL/GenBank/DDBJ whole genome shotgun (WGS) entry which is preliminary data.</text>
</comment>
<sequence>MKRTRWVRRDVENPESIADHMYRMGLMALIASDIPGVDQDNSFVRMWRIARQKLRAGGFPVPVSSFNRNLNSAKFQSSIFGTVVPGKPSSLQLSNPLFPLCAVE</sequence>
<keyword evidence="2" id="KW-1185">Reference proteome</keyword>
<evidence type="ECO:0000313" key="1">
    <source>
        <dbReference type="EMBL" id="KAI8010817.1"/>
    </source>
</evidence>
<name>A0ACC0HBD4_9ERIC</name>
<accession>A0ACC0HBD4</accession>
<proteinExistence type="predicted"/>
<protein>
    <submittedName>
        <fullName evidence="1">HD domain-containing protein 2</fullName>
    </submittedName>
</protein>
<organism evidence="1 2">
    <name type="scientific">Camellia lanceoleosa</name>
    <dbReference type="NCBI Taxonomy" id="1840588"/>
    <lineage>
        <taxon>Eukaryota</taxon>
        <taxon>Viridiplantae</taxon>
        <taxon>Streptophyta</taxon>
        <taxon>Embryophyta</taxon>
        <taxon>Tracheophyta</taxon>
        <taxon>Spermatophyta</taxon>
        <taxon>Magnoliopsida</taxon>
        <taxon>eudicotyledons</taxon>
        <taxon>Gunneridae</taxon>
        <taxon>Pentapetalae</taxon>
        <taxon>asterids</taxon>
        <taxon>Ericales</taxon>
        <taxon>Theaceae</taxon>
        <taxon>Camellia</taxon>
    </lineage>
</organism>
<evidence type="ECO:0000313" key="2">
    <source>
        <dbReference type="Proteomes" id="UP001060215"/>
    </source>
</evidence>